<feature type="binding site" evidence="24">
    <location>
        <position position="243"/>
    </location>
    <ligand>
        <name>Mn(2+)</name>
        <dbReference type="ChEBI" id="CHEBI:29035"/>
    </ligand>
</feature>
<feature type="binding site" evidence="24">
    <location>
        <position position="353"/>
    </location>
    <ligand>
        <name>Mn(2+)</name>
        <dbReference type="ChEBI" id="CHEBI:29035"/>
    </ligand>
</feature>
<comment type="subcellular location">
    <subcellularLocation>
        <location evidence="2">Golgi apparatus membrane</location>
        <topology evidence="2">Single-pass type II membrane protein</topology>
    </subcellularLocation>
</comment>
<keyword evidence="15 25" id="KW-1015">Disulfide bond</keyword>
<evidence type="ECO:0000256" key="13">
    <source>
        <dbReference type="ARBA" id="ARBA00023034"/>
    </source>
</evidence>
<dbReference type="GO" id="GO:0006487">
    <property type="term" value="P:protein N-linked glycosylation"/>
    <property type="evidence" value="ECO:0007669"/>
    <property type="project" value="TreeGrafter"/>
</dbReference>
<protein>
    <recommendedName>
        <fullName evidence="6">Alpha-1,6-mannosyl-glycoprotein 2-beta-N-acetylglucosaminyltransferase</fullName>
        <ecNumber evidence="5">2.4.1.143</ecNumber>
    </recommendedName>
    <alternativeName>
        <fullName evidence="21">Beta-1,2-N-acetylglucosaminyltransferase II</fullName>
    </alternativeName>
    <alternativeName>
        <fullName evidence="20">GlcNAc-T II</fullName>
    </alternativeName>
    <alternativeName>
        <fullName evidence="19">Mannoside acetylglucosaminyltransferase 2</fullName>
    </alternativeName>
    <alternativeName>
        <fullName evidence="18">N-glycosyl-oligosaccharide-glycoprotein N-acetylglucosaminyltransferase II</fullName>
    </alternativeName>
</protein>
<keyword evidence="16" id="KW-0325">Glycoprotein</keyword>
<evidence type="ECO:0000256" key="20">
    <source>
        <dbReference type="ARBA" id="ARBA00032552"/>
    </source>
</evidence>
<keyword evidence="14" id="KW-0472">Membrane</keyword>
<dbReference type="Proteomes" id="UP000887574">
    <property type="component" value="Unplaced"/>
</dbReference>
<feature type="binding site" evidence="23">
    <location>
        <begin position="105"/>
        <end position="109"/>
    </location>
    <ligand>
        <name>substrate</name>
    </ligand>
</feature>
<keyword evidence="13" id="KW-0333">Golgi apparatus</keyword>
<keyword evidence="26" id="KW-1185">Reference proteome</keyword>
<dbReference type="InterPro" id="IPR029044">
    <property type="entry name" value="Nucleotide-diphossugar_trans"/>
</dbReference>
<keyword evidence="7" id="KW-0328">Glycosyltransferase</keyword>
<evidence type="ECO:0000256" key="19">
    <source>
        <dbReference type="ARBA" id="ARBA00031203"/>
    </source>
</evidence>
<feature type="disulfide bond" evidence="25">
    <location>
        <begin position="178"/>
        <end position="192"/>
    </location>
</feature>
<evidence type="ECO:0000256" key="15">
    <source>
        <dbReference type="ARBA" id="ARBA00023157"/>
    </source>
</evidence>
<reference evidence="27" key="1">
    <citation type="submission" date="2022-11" db="UniProtKB">
        <authorList>
            <consortium name="WormBaseParasite"/>
        </authorList>
    </citation>
    <scope>IDENTIFICATION</scope>
</reference>
<comment type="pathway">
    <text evidence="3">Protein modification; protein glycosylation.</text>
</comment>
<dbReference type="GO" id="GO:0046872">
    <property type="term" value="F:metal ion binding"/>
    <property type="evidence" value="ECO:0007669"/>
    <property type="project" value="UniProtKB-KW"/>
</dbReference>
<keyword evidence="10 24" id="KW-0479">Metal-binding</keyword>
<evidence type="ECO:0000256" key="8">
    <source>
        <dbReference type="ARBA" id="ARBA00022679"/>
    </source>
</evidence>
<evidence type="ECO:0000256" key="7">
    <source>
        <dbReference type="ARBA" id="ARBA00022676"/>
    </source>
</evidence>
<dbReference type="Pfam" id="PF05060">
    <property type="entry name" value="MGAT2"/>
    <property type="match status" value="1"/>
</dbReference>
<keyword evidence="8" id="KW-0808">Transferase</keyword>
<feature type="disulfide bond" evidence="25">
    <location>
        <begin position="257"/>
        <end position="260"/>
    </location>
</feature>
<name>A0A915DWP9_9BILA</name>
<dbReference type="InterPro" id="IPR007754">
    <property type="entry name" value="GlcNAc_II"/>
</dbReference>
<dbReference type="GO" id="GO:0005795">
    <property type="term" value="C:Golgi stack"/>
    <property type="evidence" value="ECO:0007669"/>
    <property type="project" value="InterPro"/>
</dbReference>
<evidence type="ECO:0000256" key="24">
    <source>
        <dbReference type="PIRSR" id="PIRSR607754-2"/>
    </source>
</evidence>
<comment type="cofactor">
    <cofactor evidence="1 24">
        <name>Mn(2+)</name>
        <dbReference type="ChEBI" id="CHEBI:29035"/>
    </cofactor>
</comment>
<comment type="catalytic activity">
    <reaction evidence="22">
        <text>an N(4)-{beta-D-GlcNAc-(1-&gt;2)-alpha-D-Man-(1-&gt;3)-[alpha-D-Man-(1-&gt;6)]-beta-D-Man-(1-&gt;4)-beta-D-GlcNAc-(1-&gt;4)-beta-D-GlcNAc}-L-asparaginyl-[protein] + UDP-N-acetyl-alpha-D-glucosamine = N(4)-{beta-D-GlcNAc-(1-&gt;2)-alpha-D-Man-(1-&gt;3)-[beta-D-GlcNAc-(1-&gt;2)-alpha-D-Man-(1-&gt;6)]-beta-D-Man-(1-&gt;4)-beta-D-GlcNAc-(1-&gt;4)-beta-D-GlcNAc}-L-asparaginyl-[protein] + UDP + H(+)</text>
        <dbReference type="Rhea" id="RHEA:12941"/>
        <dbReference type="Rhea" id="RHEA-COMP:13526"/>
        <dbReference type="Rhea" id="RHEA-COMP:14369"/>
        <dbReference type="ChEBI" id="CHEBI:15378"/>
        <dbReference type="ChEBI" id="CHEBI:57705"/>
        <dbReference type="ChEBI" id="CHEBI:58223"/>
        <dbReference type="ChEBI" id="CHEBI:60615"/>
        <dbReference type="ChEBI" id="CHEBI:60651"/>
        <dbReference type="EC" id="2.4.1.143"/>
    </reaction>
</comment>
<evidence type="ECO:0000256" key="6">
    <source>
        <dbReference type="ARBA" id="ARBA00014817"/>
    </source>
</evidence>
<evidence type="ECO:0000256" key="10">
    <source>
        <dbReference type="ARBA" id="ARBA00022723"/>
    </source>
</evidence>
<dbReference type="PANTHER" id="PTHR12871:SF0">
    <property type="entry name" value="ALPHA-1,6-MANNOSYL-GLYCOPROTEIN 2-BETA-N-ACETYLGLUCOSAMINYLTRANSFERASE"/>
    <property type="match status" value="1"/>
</dbReference>
<evidence type="ECO:0000256" key="23">
    <source>
        <dbReference type="PIRSR" id="PIRSR607754-1"/>
    </source>
</evidence>
<evidence type="ECO:0000256" key="22">
    <source>
        <dbReference type="ARBA" id="ARBA00093257"/>
    </source>
</evidence>
<comment type="similarity">
    <text evidence="4">Belongs to the glycosyltransferase 16 (GT16) protein family.</text>
</comment>
<evidence type="ECO:0000313" key="26">
    <source>
        <dbReference type="Proteomes" id="UP000887574"/>
    </source>
</evidence>
<evidence type="ECO:0000256" key="11">
    <source>
        <dbReference type="ARBA" id="ARBA00022968"/>
    </source>
</evidence>
<proteinExistence type="inferred from homology"/>
<evidence type="ECO:0000256" key="4">
    <source>
        <dbReference type="ARBA" id="ARBA00011011"/>
    </source>
</evidence>
<evidence type="ECO:0000256" key="14">
    <source>
        <dbReference type="ARBA" id="ARBA00023136"/>
    </source>
</evidence>
<evidence type="ECO:0000256" key="21">
    <source>
        <dbReference type="ARBA" id="ARBA00032915"/>
    </source>
</evidence>
<dbReference type="EC" id="2.4.1.143" evidence="5"/>
<dbReference type="PANTHER" id="PTHR12871">
    <property type="entry name" value="BETA-1,2-N-ACETYLGLUCOSAMINYLTRANSFERASE II"/>
    <property type="match status" value="1"/>
</dbReference>
<feature type="binding site" evidence="23">
    <location>
        <begin position="211"/>
        <end position="215"/>
    </location>
    <ligand>
        <name>substrate</name>
    </ligand>
</feature>
<keyword evidence="11" id="KW-0735">Signal-anchor</keyword>
<keyword evidence="12" id="KW-1133">Transmembrane helix</keyword>
<evidence type="ECO:0000256" key="2">
    <source>
        <dbReference type="ARBA" id="ARBA00004323"/>
    </source>
</evidence>
<feature type="disulfide bond" evidence="25">
    <location>
        <begin position="314"/>
        <end position="417"/>
    </location>
</feature>
<dbReference type="SUPFAM" id="SSF53448">
    <property type="entry name" value="Nucleotide-diphospho-sugar transferases"/>
    <property type="match status" value="1"/>
</dbReference>
<evidence type="ECO:0000256" key="17">
    <source>
        <dbReference type="ARBA" id="ARBA00023211"/>
    </source>
</evidence>
<dbReference type="GO" id="GO:0008455">
    <property type="term" value="F:alpha-1,6-mannosylglycoprotein 2-beta-N-acetylglucosaminyltransferase activity"/>
    <property type="evidence" value="ECO:0007669"/>
    <property type="project" value="UniProtKB-EC"/>
</dbReference>
<feature type="disulfide bond" evidence="25">
    <location>
        <begin position="309"/>
        <end position="332"/>
    </location>
</feature>
<dbReference type="Gene3D" id="3.90.550.10">
    <property type="entry name" value="Spore Coat Polysaccharide Biosynthesis Protein SpsA, Chain A"/>
    <property type="match status" value="1"/>
</dbReference>
<keyword evidence="9" id="KW-0812">Transmembrane</keyword>
<evidence type="ECO:0000256" key="3">
    <source>
        <dbReference type="ARBA" id="ARBA00004922"/>
    </source>
</evidence>
<evidence type="ECO:0000256" key="25">
    <source>
        <dbReference type="PIRSR" id="PIRSR607754-3"/>
    </source>
</evidence>
<evidence type="ECO:0000256" key="1">
    <source>
        <dbReference type="ARBA" id="ARBA00001936"/>
    </source>
</evidence>
<keyword evidence="17 24" id="KW-0464">Manganese</keyword>
<accession>A0A915DWP9</accession>
<feature type="binding site" evidence="23">
    <location>
        <position position="136"/>
    </location>
    <ligand>
        <name>substrate</name>
    </ligand>
</feature>
<organism evidence="26 27">
    <name type="scientific">Ditylenchus dipsaci</name>
    <dbReference type="NCBI Taxonomy" id="166011"/>
    <lineage>
        <taxon>Eukaryota</taxon>
        <taxon>Metazoa</taxon>
        <taxon>Ecdysozoa</taxon>
        <taxon>Nematoda</taxon>
        <taxon>Chromadorea</taxon>
        <taxon>Rhabditida</taxon>
        <taxon>Tylenchina</taxon>
        <taxon>Tylenchomorpha</taxon>
        <taxon>Sphaerularioidea</taxon>
        <taxon>Anguinidae</taxon>
        <taxon>Anguininae</taxon>
        <taxon>Ditylenchus</taxon>
    </lineage>
</organism>
<dbReference type="WBParaSite" id="jg24479">
    <property type="protein sequence ID" value="jg24479"/>
    <property type="gene ID" value="jg24479"/>
</dbReference>
<evidence type="ECO:0000256" key="16">
    <source>
        <dbReference type="ARBA" id="ARBA00023180"/>
    </source>
</evidence>
<evidence type="ECO:0000313" key="27">
    <source>
        <dbReference type="WBParaSite" id="jg24479"/>
    </source>
</evidence>
<evidence type="ECO:0000256" key="18">
    <source>
        <dbReference type="ARBA" id="ARBA00029663"/>
    </source>
</evidence>
<dbReference type="AlphaFoldDB" id="A0A915DWP9"/>
<dbReference type="GO" id="GO:0000139">
    <property type="term" value="C:Golgi membrane"/>
    <property type="evidence" value="ECO:0007669"/>
    <property type="project" value="UniProtKB-SubCell"/>
</dbReference>
<evidence type="ECO:0000256" key="9">
    <source>
        <dbReference type="ARBA" id="ARBA00022692"/>
    </source>
</evidence>
<sequence>MIFSKRKLRSNFKLVLLFPLTVVSLFVLRSVLRPSYATPDSKINLSRINLPIIREDNPEYEMRQPLEANKIIESIRFLNDHHEVLNEDKFGPLNNKSVNSVIVIQVHSRIEYLKYLISSLEKVKEIEGSLLVFSHDLNVNEINKLIRSIKFCRAIQIFYPHNIQIFPNTFPGRHPNDCPEKATKEEAADLKCLNWKYPDKYGHYRIPSLTQIKHHWWWKMNYVFDGVVSRYGLESHVVLLEEDHVVTPDFCTSFIVCADCQVICLGTYLKTYKNYKADLDKLSLQIWYSSKHNMGMAINAELWNQLRNCSEMFCTYDDYNWDWSLLQLSVKCLPAAKLKSMRVIQAKAPRVLHIGDCGVHTHRCAVHSAASTAMNLLKAHDAFFFPPDLHLADISKRMLKPSKPNGGWGDIRDHKLCLLNTYPLKSMNKSSSLSVHNAALNFDDFLDI</sequence>
<evidence type="ECO:0000256" key="12">
    <source>
        <dbReference type="ARBA" id="ARBA00022989"/>
    </source>
</evidence>
<dbReference type="GO" id="GO:0009312">
    <property type="term" value="P:oligosaccharide biosynthetic process"/>
    <property type="evidence" value="ECO:0007669"/>
    <property type="project" value="InterPro"/>
</dbReference>
<evidence type="ECO:0000256" key="5">
    <source>
        <dbReference type="ARBA" id="ARBA00012613"/>
    </source>
</evidence>